<keyword evidence="3 5" id="KW-1133">Transmembrane helix</keyword>
<feature type="transmembrane region" description="Helical" evidence="5">
    <location>
        <begin position="92"/>
        <end position="113"/>
    </location>
</feature>
<sequence length="270" mass="30770">MSEKEEDGMSFLEHLEVLRWHLIRAVLAVLVFAITAFVFYDFIFDQIILAPKNVDFFTNRMFALFADYTGIESLKINTKPFQVININMAGQFATHISVSLVIGLIAGFPYLFFEFWRFVRPALYSTEKKHARGSIFYTSFLFALGVSFGYYVITPLSVHFLGSYNVSSQVMNQINLTSYISTITSIVLASGIIFELPILIFFLSKIGLVSPEFLRKYRKHSIVLILILSAIITPPDIFSQILVCLPLLVLYEVGIGISKRIQKQQAKEFE</sequence>
<keyword evidence="5" id="KW-0653">Protein transport</keyword>
<comment type="caution">
    <text evidence="6">The sequence shown here is derived from an EMBL/GenBank/DDBJ whole genome shotgun (WGS) entry which is preliminary data.</text>
</comment>
<keyword evidence="5" id="KW-0813">Transport</keyword>
<accession>A0A425Y8F6</accession>
<comment type="subcellular location">
    <subcellularLocation>
        <location evidence="5">Cell membrane</location>
        <topology evidence="5">Multi-pass membrane protein</topology>
    </subcellularLocation>
    <subcellularLocation>
        <location evidence="1">Membrane</location>
        <topology evidence="1">Multi-pass membrane protein</topology>
    </subcellularLocation>
</comment>
<feature type="transmembrane region" description="Helical" evidence="5">
    <location>
        <begin position="179"/>
        <end position="204"/>
    </location>
</feature>
<dbReference type="PRINTS" id="PR01840">
    <property type="entry name" value="TATCFAMILY"/>
</dbReference>
<reference evidence="6 7" key="1">
    <citation type="submission" date="2018-07" db="EMBL/GenBank/DDBJ databases">
        <title>Draft genome sequence of Ancylomarina sp. M1P.</title>
        <authorList>
            <person name="Yadav S."/>
            <person name="Villanueva L."/>
            <person name="Damste J.S.S."/>
        </authorList>
    </citation>
    <scope>NUCLEOTIDE SEQUENCE [LARGE SCALE GENOMIC DNA]</scope>
    <source>
        <strain evidence="6 7">M1P</strain>
    </source>
</reference>
<comment type="function">
    <text evidence="5">Part of the twin-arginine translocation (Tat) system that transports large folded proteins containing a characteristic twin-arginine motif in their signal peptide across membranes.</text>
</comment>
<name>A0A425Y8F6_9BACT</name>
<dbReference type="RefSeq" id="WP_125029212.1">
    <property type="nucleotide sequence ID" value="NZ_JAPXVP010000001.1"/>
</dbReference>
<dbReference type="OrthoDB" id="9777044at2"/>
<evidence type="ECO:0000313" key="6">
    <source>
        <dbReference type="EMBL" id="RRG24801.1"/>
    </source>
</evidence>
<comment type="similarity">
    <text evidence="5">Belongs to the TatC family.</text>
</comment>
<keyword evidence="7" id="KW-1185">Reference proteome</keyword>
<keyword evidence="2 5" id="KW-0812">Transmembrane</keyword>
<evidence type="ECO:0000313" key="7">
    <source>
        <dbReference type="Proteomes" id="UP000285794"/>
    </source>
</evidence>
<dbReference type="GO" id="GO:0043953">
    <property type="term" value="P:protein transport by the Tat complex"/>
    <property type="evidence" value="ECO:0007669"/>
    <property type="project" value="UniProtKB-UniRule"/>
</dbReference>
<evidence type="ECO:0000256" key="1">
    <source>
        <dbReference type="ARBA" id="ARBA00004141"/>
    </source>
</evidence>
<proteinExistence type="inferred from homology"/>
<dbReference type="GO" id="GO:0065002">
    <property type="term" value="P:intracellular protein transmembrane transport"/>
    <property type="evidence" value="ECO:0007669"/>
    <property type="project" value="TreeGrafter"/>
</dbReference>
<dbReference type="NCBIfam" id="TIGR00945">
    <property type="entry name" value="tatC"/>
    <property type="match status" value="1"/>
</dbReference>
<comment type="subunit">
    <text evidence="5">Forms a complex with TatA.</text>
</comment>
<comment type="caution">
    <text evidence="5">Lacks conserved residue(s) required for the propagation of feature annotation.</text>
</comment>
<evidence type="ECO:0000256" key="4">
    <source>
        <dbReference type="ARBA" id="ARBA00023136"/>
    </source>
</evidence>
<keyword evidence="5" id="KW-0811">Translocation</keyword>
<dbReference type="AlphaFoldDB" id="A0A425Y8F6"/>
<keyword evidence="5" id="KW-1003">Cell membrane</keyword>
<dbReference type="PANTHER" id="PTHR30371:SF0">
    <property type="entry name" value="SEC-INDEPENDENT PROTEIN TRANSLOCASE PROTEIN TATC, CHLOROPLASTIC-RELATED"/>
    <property type="match status" value="1"/>
</dbReference>
<dbReference type="GO" id="GO:0033281">
    <property type="term" value="C:TAT protein transport complex"/>
    <property type="evidence" value="ECO:0007669"/>
    <property type="project" value="UniProtKB-UniRule"/>
</dbReference>
<evidence type="ECO:0000256" key="5">
    <source>
        <dbReference type="HAMAP-Rule" id="MF_00902"/>
    </source>
</evidence>
<dbReference type="EMBL" id="QQWG01000001">
    <property type="protein sequence ID" value="RRG24801.1"/>
    <property type="molecule type" value="Genomic_DNA"/>
</dbReference>
<feature type="transmembrane region" description="Helical" evidence="5">
    <location>
        <begin position="21"/>
        <end position="43"/>
    </location>
</feature>
<gene>
    <name evidence="5 6" type="primary">tatC</name>
    <name evidence="6" type="ORF">DWB61_01975</name>
</gene>
<dbReference type="HAMAP" id="MF_00902">
    <property type="entry name" value="TatC"/>
    <property type="match status" value="1"/>
</dbReference>
<dbReference type="Pfam" id="PF00902">
    <property type="entry name" value="TatC"/>
    <property type="match status" value="1"/>
</dbReference>
<dbReference type="GO" id="GO:0009977">
    <property type="term" value="F:proton motive force dependent protein transmembrane transporter activity"/>
    <property type="evidence" value="ECO:0007669"/>
    <property type="project" value="TreeGrafter"/>
</dbReference>
<organism evidence="6 7">
    <name type="scientific">Ancylomarina euxinus</name>
    <dbReference type="NCBI Taxonomy" id="2283627"/>
    <lineage>
        <taxon>Bacteria</taxon>
        <taxon>Pseudomonadati</taxon>
        <taxon>Bacteroidota</taxon>
        <taxon>Bacteroidia</taxon>
        <taxon>Marinilabiliales</taxon>
        <taxon>Marinifilaceae</taxon>
        <taxon>Ancylomarina</taxon>
    </lineage>
</organism>
<evidence type="ECO:0000256" key="2">
    <source>
        <dbReference type="ARBA" id="ARBA00022692"/>
    </source>
</evidence>
<feature type="transmembrane region" description="Helical" evidence="5">
    <location>
        <begin position="134"/>
        <end position="153"/>
    </location>
</feature>
<dbReference type="InterPro" id="IPR002033">
    <property type="entry name" value="TatC"/>
</dbReference>
<dbReference type="PANTHER" id="PTHR30371">
    <property type="entry name" value="SEC-INDEPENDENT PROTEIN TRANSLOCASE PROTEIN TATC"/>
    <property type="match status" value="1"/>
</dbReference>
<protein>
    <recommendedName>
        <fullName evidence="5">Sec-independent protein translocase protein TatC</fullName>
    </recommendedName>
</protein>
<dbReference type="Proteomes" id="UP000285794">
    <property type="component" value="Unassembled WGS sequence"/>
</dbReference>
<keyword evidence="4 5" id="KW-0472">Membrane</keyword>
<evidence type="ECO:0000256" key="3">
    <source>
        <dbReference type="ARBA" id="ARBA00022989"/>
    </source>
</evidence>